<dbReference type="EMBL" id="VSSQ01051563">
    <property type="protein sequence ID" value="MPN05652.1"/>
    <property type="molecule type" value="Genomic_DNA"/>
</dbReference>
<comment type="caution">
    <text evidence="1">The sequence shown here is derived from an EMBL/GenBank/DDBJ whole genome shotgun (WGS) entry which is preliminary data.</text>
</comment>
<proteinExistence type="predicted"/>
<accession>A0A645EWP9</accession>
<reference evidence="1" key="1">
    <citation type="submission" date="2019-08" db="EMBL/GenBank/DDBJ databases">
        <authorList>
            <person name="Kucharzyk K."/>
            <person name="Murdoch R.W."/>
            <person name="Higgins S."/>
            <person name="Loffler F."/>
        </authorList>
    </citation>
    <scope>NUCLEOTIDE SEQUENCE</scope>
</reference>
<protein>
    <submittedName>
        <fullName evidence="1">Uncharacterized protein</fullName>
    </submittedName>
</protein>
<sequence>MHTGAFDMLHYARYQYVFSVGNDINFEFCSHHVFIYKYGILDFGFEYYCHIAFYVFFCIGNYHILSADNI</sequence>
<name>A0A645EWP9_9ZZZZ</name>
<gene>
    <name evidence="1" type="ORF">SDC9_152903</name>
</gene>
<organism evidence="1">
    <name type="scientific">bioreactor metagenome</name>
    <dbReference type="NCBI Taxonomy" id="1076179"/>
    <lineage>
        <taxon>unclassified sequences</taxon>
        <taxon>metagenomes</taxon>
        <taxon>ecological metagenomes</taxon>
    </lineage>
</organism>
<evidence type="ECO:0000313" key="1">
    <source>
        <dbReference type="EMBL" id="MPN05652.1"/>
    </source>
</evidence>
<dbReference type="AlphaFoldDB" id="A0A645EWP9"/>